<organism evidence="2 3">
    <name type="scientific">Lichenifustis flavocetrariae</name>
    <dbReference type="NCBI Taxonomy" id="2949735"/>
    <lineage>
        <taxon>Bacteria</taxon>
        <taxon>Pseudomonadati</taxon>
        <taxon>Pseudomonadota</taxon>
        <taxon>Alphaproteobacteria</taxon>
        <taxon>Hyphomicrobiales</taxon>
        <taxon>Lichenihabitantaceae</taxon>
        <taxon>Lichenifustis</taxon>
    </lineage>
</organism>
<sequence length="113" mass="12760">MSDLKIVADPDTQEQVEPVKAALPVLANDGVLTRRDLDMIKRDLITVRKDYCEIRDNLVVLTHQYARAPSRSFFVTFGLLWLIVLAGLLIFQPQLTNAGNRVVTAVKERIANR</sequence>
<dbReference type="EMBL" id="JAMOIM010000002">
    <property type="protein sequence ID" value="MCW6507332.1"/>
    <property type="molecule type" value="Genomic_DNA"/>
</dbReference>
<keyword evidence="1" id="KW-0812">Transmembrane</keyword>
<protein>
    <submittedName>
        <fullName evidence="2">Uncharacterized protein</fullName>
    </submittedName>
</protein>
<comment type="caution">
    <text evidence="2">The sequence shown here is derived from an EMBL/GenBank/DDBJ whole genome shotgun (WGS) entry which is preliminary data.</text>
</comment>
<keyword evidence="3" id="KW-1185">Reference proteome</keyword>
<keyword evidence="1" id="KW-0472">Membrane</keyword>
<dbReference type="Proteomes" id="UP001165667">
    <property type="component" value="Unassembled WGS sequence"/>
</dbReference>
<dbReference type="AlphaFoldDB" id="A0AA41Z129"/>
<name>A0AA41Z129_9HYPH</name>
<dbReference type="RefSeq" id="WP_282583688.1">
    <property type="nucleotide sequence ID" value="NZ_JAMOIM010000002.1"/>
</dbReference>
<reference evidence="2" key="1">
    <citation type="submission" date="2022-05" db="EMBL/GenBank/DDBJ databases">
        <authorList>
            <person name="Pankratov T."/>
        </authorList>
    </citation>
    <scope>NUCLEOTIDE SEQUENCE</scope>
    <source>
        <strain evidence="2">BP6-180914</strain>
    </source>
</reference>
<evidence type="ECO:0000313" key="3">
    <source>
        <dbReference type="Proteomes" id="UP001165667"/>
    </source>
</evidence>
<evidence type="ECO:0000313" key="2">
    <source>
        <dbReference type="EMBL" id="MCW6507332.1"/>
    </source>
</evidence>
<proteinExistence type="predicted"/>
<evidence type="ECO:0000256" key="1">
    <source>
        <dbReference type="SAM" id="Phobius"/>
    </source>
</evidence>
<gene>
    <name evidence="2" type="ORF">M8523_04780</name>
</gene>
<accession>A0AA41Z129</accession>
<feature type="transmembrane region" description="Helical" evidence="1">
    <location>
        <begin position="73"/>
        <end position="91"/>
    </location>
</feature>
<keyword evidence="1" id="KW-1133">Transmembrane helix</keyword>